<organism evidence="4">
    <name type="scientific">uncultured Alphaproteobacteria bacterium</name>
    <dbReference type="NCBI Taxonomy" id="91750"/>
    <lineage>
        <taxon>Bacteria</taxon>
        <taxon>Pseudomonadati</taxon>
        <taxon>Pseudomonadota</taxon>
        <taxon>Alphaproteobacteria</taxon>
        <taxon>environmental samples</taxon>
    </lineage>
</organism>
<evidence type="ECO:0000256" key="2">
    <source>
        <dbReference type="ARBA" id="ARBA00022729"/>
    </source>
</evidence>
<dbReference type="GO" id="GO:0043190">
    <property type="term" value="C:ATP-binding cassette (ABC) transporter complex"/>
    <property type="evidence" value="ECO:0007669"/>
    <property type="project" value="InterPro"/>
</dbReference>
<dbReference type="GO" id="GO:0055085">
    <property type="term" value="P:transmembrane transport"/>
    <property type="evidence" value="ECO:0007669"/>
    <property type="project" value="InterPro"/>
</dbReference>
<dbReference type="SUPFAM" id="SSF53850">
    <property type="entry name" value="Periplasmic binding protein-like II"/>
    <property type="match status" value="1"/>
</dbReference>
<reference evidence="4" key="1">
    <citation type="submission" date="2016-04" db="EMBL/GenBank/DDBJ databases">
        <authorList>
            <person name="Evans L.H."/>
            <person name="Alamgir A."/>
            <person name="Owens N."/>
            <person name="Weber N.D."/>
            <person name="Virtaneva K."/>
            <person name="Barbian K."/>
            <person name="Babar A."/>
            <person name="Rosenke K."/>
        </authorList>
    </citation>
    <scope>NUCLEOTIDE SEQUENCE</scope>
    <source>
        <strain evidence="4">86</strain>
    </source>
</reference>
<dbReference type="Gene3D" id="3.40.190.10">
    <property type="entry name" value="Periplasmic binding protein-like II"/>
    <property type="match status" value="2"/>
</dbReference>
<feature type="signal peptide" evidence="3">
    <location>
        <begin position="1"/>
        <end position="20"/>
    </location>
</feature>
<dbReference type="AlphaFoldDB" id="A0A212KGU2"/>
<dbReference type="PANTHER" id="PTHR35841:SF1">
    <property type="entry name" value="PHOSPHONATES-BINDING PERIPLASMIC PROTEIN"/>
    <property type="match status" value="1"/>
</dbReference>
<gene>
    <name evidence="4" type="ORF">KL86APRO_20004</name>
</gene>
<accession>A0A212KGU2</accession>
<proteinExistence type="inferred from homology"/>
<sequence>MRKWLTGLLALLPWTPHAAADEIKLAIFPSNDPAKLHAVMRVLGDYLAARTGDAVATVVTRDYAELQQRVRERSVDIAWVNTLNYVRLISDVPSARYLATYMERNETTGRITPYYQAYIVAPRSGGIADLDGIRGKRFAFTDRASTSGFAFPNHMLKSRGIDPERDFAHVVFLKRHDRVAEALLHGAVDAGAISDGTYFTTRRAHGDALRILAKSAPIPLDAIVASGSLDAAKAEAVKRALLEMPPDHPFCRAMREILGWNAADFAVRDDGFYDSVRAVYAKP</sequence>
<dbReference type="Pfam" id="PF12974">
    <property type="entry name" value="Phosphonate-bd"/>
    <property type="match status" value="1"/>
</dbReference>
<dbReference type="InterPro" id="IPR005770">
    <property type="entry name" value="PhnD"/>
</dbReference>
<keyword evidence="2 3" id="KW-0732">Signal</keyword>
<evidence type="ECO:0000256" key="3">
    <source>
        <dbReference type="SAM" id="SignalP"/>
    </source>
</evidence>
<evidence type="ECO:0000256" key="1">
    <source>
        <dbReference type="ARBA" id="ARBA00007162"/>
    </source>
</evidence>
<name>A0A212KGU2_9PROT</name>
<dbReference type="NCBIfam" id="TIGR01098">
    <property type="entry name" value="3A0109s03R"/>
    <property type="match status" value="1"/>
</dbReference>
<evidence type="ECO:0000313" key="4">
    <source>
        <dbReference type="EMBL" id="SBW10861.1"/>
    </source>
</evidence>
<dbReference type="PANTHER" id="PTHR35841">
    <property type="entry name" value="PHOSPHONATES-BINDING PERIPLASMIC PROTEIN"/>
    <property type="match status" value="1"/>
</dbReference>
<dbReference type="EMBL" id="FLUO01000002">
    <property type="protein sequence ID" value="SBW10861.1"/>
    <property type="molecule type" value="Genomic_DNA"/>
</dbReference>
<feature type="chain" id="PRO_5011990345" evidence="3">
    <location>
        <begin position="21"/>
        <end position="283"/>
    </location>
</feature>
<protein>
    <submittedName>
        <fullName evidence="4">Phosphate/phosphite/phosphonate ABC transporters, periplasmic binding protein</fullName>
    </submittedName>
</protein>
<comment type="similarity">
    <text evidence="1">Belongs to the phosphate/phosphite/phosphonate binding protein family.</text>
</comment>